<name>A0A2J6S4V3_HYAVF</name>
<dbReference type="Proteomes" id="UP000235786">
    <property type="component" value="Unassembled WGS sequence"/>
</dbReference>
<sequence length="105" mass="12935">MGTGGSKPRKSPAEREADRRKRELAAQARRKKKQERKSKKEAIKRERDAWLRNYRGRLEKKWWHAGWWPIYEWWKEKAAWEEELYRRRKEGLLDSEGVPLRSHYD</sequence>
<accession>A0A2J6S4V3</accession>
<dbReference type="EMBL" id="KZ613940">
    <property type="protein sequence ID" value="PMD45802.1"/>
    <property type="molecule type" value="Genomic_DNA"/>
</dbReference>
<keyword evidence="3" id="KW-1185">Reference proteome</keyword>
<organism evidence="2 3">
    <name type="scientific">Hyaloscypha variabilis (strain UAMH 11265 / GT02V1 / F)</name>
    <name type="common">Meliniomyces variabilis</name>
    <dbReference type="NCBI Taxonomy" id="1149755"/>
    <lineage>
        <taxon>Eukaryota</taxon>
        <taxon>Fungi</taxon>
        <taxon>Dikarya</taxon>
        <taxon>Ascomycota</taxon>
        <taxon>Pezizomycotina</taxon>
        <taxon>Leotiomycetes</taxon>
        <taxon>Helotiales</taxon>
        <taxon>Hyaloscyphaceae</taxon>
        <taxon>Hyaloscypha</taxon>
        <taxon>Hyaloscypha variabilis</taxon>
    </lineage>
</organism>
<feature type="region of interest" description="Disordered" evidence="1">
    <location>
        <begin position="1"/>
        <end position="43"/>
    </location>
</feature>
<feature type="compositionally biased region" description="Basic residues" evidence="1">
    <location>
        <begin position="28"/>
        <end position="37"/>
    </location>
</feature>
<dbReference type="AlphaFoldDB" id="A0A2J6S4V3"/>
<protein>
    <submittedName>
        <fullName evidence="2">Uncharacterized protein</fullName>
    </submittedName>
</protein>
<evidence type="ECO:0000256" key="1">
    <source>
        <dbReference type="SAM" id="MobiDB-lite"/>
    </source>
</evidence>
<reference evidence="2 3" key="1">
    <citation type="submission" date="2016-04" db="EMBL/GenBank/DDBJ databases">
        <title>A degradative enzymes factory behind the ericoid mycorrhizal symbiosis.</title>
        <authorList>
            <consortium name="DOE Joint Genome Institute"/>
            <person name="Martino E."/>
            <person name="Morin E."/>
            <person name="Grelet G."/>
            <person name="Kuo A."/>
            <person name="Kohler A."/>
            <person name="Daghino S."/>
            <person name="Barry K."/>
            <person name="Choi C."/>
            <person name="Cichocki N."/>
            <person name="Clum A."/>
            <person name="Copeland A."/>
            <person name="Hainaut M."/>
            <person name="Haridas S."/>
            <person name="Labutti K."/>
            <person name="Lindquist E."/>
            <person name="Lipzen A."/>
            <person name="Khouja H.-R."/>
            <person name="Murat C."/>
            <person name="Ohm R."/>
            <person name="Olson A."/>
            <person name="Spatafora J."/>
            <person name="Veneault-Fourrey C."/>
            <person name="Henrissat B."/>
            <person name="Grigoriev I."/>
            <person name="Martin F."/>
            <person name="Perotto S."/>
        </authorList>
    </citation>
    <scope>NUCLEOTIDE SEQUENCE [LARGE SCALE GENOMIC DNA]</scope>
    <source>
        <strain evidence="2 3">F</strain>
    </source>
</reference>
<evidence type="ECO:0000313" key="3">
    <source>
        <dbReference type="Proteomes" id="UP000235786"/>
    </source>
</evidence>
<gene>
    <name evidence="2" type="ORF">L207DRAFT_630185</name>
</gene>
<evidence type="ECO:0000313" key="2">
    <source>
        <dbReference type="EMBL" id="PMD45802.1"/>
    </source>
</evidence>
<proteinExistence type="predicted"/>
<feature type="compositionally biased region" description="Basic and acidic residues" evidence="1">
    <location>
        <begin position="11"/>
        <end position="24"/>
    </location>
</feature>